<dbReference type="PANTHER" id="PTHR33159:SF75">
    <property type="entry name" value="RPM1-INTERACTING PROTEIN 4-LIKE"/>
    <property type="match status" value="1"/>
</dbReference>
<dbReference type="InterPro" id="IPR040387">
    <property type="entry name" value="RIN4/NOI4"/>
</dbReference>
<dbReference type="InterPro" id="IPR008700">
    <property type="entry name" value="TypeIII_avirulence_cleave"/>
</dbReference>
<dbReference type="Pfam" id="PF05627">
    <property type="entry name" value="AvrRpt-cleavage"/>
    <property type="match status" value="1"/>
</dbReference>
<name>A0A7J9GMV6_9ROSI</name>
<comment type="caution">
    <text evidence="2">The sequence shown here is derived from an EMBL/GenBank/DDBJ whole genome shotgun (WGS) entry which is preliminary data.</text>
</comment>
<gene>
    <name evidence="2" type="ORF">Gohar_009254</name>
</gene>
<sequence length="130" mass="14925">YGKGQALPKFGEWDVNDPSSAEGYTAIFNIARDEKRTGGNVTVVATEGIKSQQKQGARKEKRKHKYCIKVKTHKFKIIWDLISTKIHLITNFPLFRSECRENGFALLEIWKLVKFILMLKLSVELIVQDS</sequence>
<protein>
    <recommendedName>
        <fullName evidence="1">RIN4 pathogenic type III effector avirulence factor Avr cleavage site domain-containing protein</fullName>
    </recommendedName>
</protein>
<proteinExistence type="predicted"/>
<evidence type="ECO:0000313" key="3">
    <source>
        <dbReference type="Proteomes" id="UP000593560"/>
    </source>
</evidence>
<evidence type="ECO:0000313" key="2">
    <source>
        <dbReference type="EMBL" id="MBA0798688.1"/>
    </source>
</evidence>
<accession>A0A7J9GMV6</accession>
<dbReference type="GO" id="GO:0005886">
    <property type="term" value="C:plasma membrane"/>
    <property type="evidence" value="ECO:0007669"/>
    <property type="project" value="TreeGrafter"/>
</dbReference>
<dbReference type="OrthoDB" id="1903947at2759"/>
<reference evidence="2 3" key="1">
    <citation type="journal article" date="2019" name="Genome Biol. Evol.">
        <title>Insights into the evolution of the New World diploid cottons (Gossypium, subgenus Houzingenia) based on genome sequencing.</title>
        <authorList>
            <person name="Grover C.E."/>
            <person name="Arick M.A. 2nd"/>
            <person name="Thrash A."/>
            <person name="Conover J.L."/>
            <person name="Sanders W.S."/>
            <person name="Peterson D.G."/>
            <person name="Frelichowski J.E."/>
            <person name="Scheffler J.A."/>
            <person name="Scheffler B.E."/>
            <person name="Wendel J.F."/>
        </authorList>
    </citation>
    <scope>NUCLEOTIDE SEQUENCE [LARGE SCALE GENOMIC DNA]</scope>
    <source>
        <strain evidence="2">0</strain>
        <tissue evidence="2">Leaf</tissue>
    </source>
</reference>
<feature type="domain" description="RIN4 pathogenic type III effector avirulence factor Avr cleavage site" evidence="1">
    <location>
        <begin position="3"/>
        <end position="36"/>
    </location>
</feature>
<dbReference type="Proteomes" id="UP000593560">
    <property type="component" value="Unassembled WGS sequence"/>
</dbReference>
<organism evidence="2 3">
    <name type="scientific">Gossypium harknessii</name>
    <dbReference type="NCBI Taxonomy" id="34285"/>
    <lineage>
        <taxon>Eukaryota</taxon>
        <taxon>Viridiplantae</taxon>
        <taxon>Streptophyta</taxon>
        <taxon>Embryophyta</taxon>
        <taxon>Tracheophyta</taxon>
        <taxon>Spermatophyta</taxon>
        <taxon>Magnoliopsida</taxon>
        <taxon>eudicotyledons</taxon>
        <taxon>Gunneridae</taxon>
        <taxon>Pentapetalae</taxon>
        <taxon>rosids</taxon>
        <taxon>malvids</taxon>
        <taxon>Malvales</taxon>
        <taxon>Malvaceae</taxon>
        <taxon>Malvoideae</taxon>
        <taxon>Gossypium</taxon>
    </lineage>
</organism>
<evidence type="ECO:0000259" key="1">
    <source>
        <dbReference type="Pfam" id="PF05627"/>
    </source>
</evidence>
<feature type="non-terminal residue" evidence="2">
    <location>
        <position position="1"/>
    </location>
</feature>
<dbReference type="PANTHER" id="PTHR33159">
    <property type="entry name" value="RPM1-INTERACTING PROTEIN 4 (RIN4) FAMILY PROTEIN"/>
    <property type="match status" value="1"/>
</dbReference>
<keyword evidence="3" id="KW-1185">Reference proteome</keyword>
<dbReference type="EMBL" id="JABFAD010000005">
    <property type="protein sequence ID" value="MBA0798688.1"/>
    <property type="molecule type" value="Genomic_DNA"/>
</dbReference>
<dbReference type="AlphaFoldDB" id="A0A7J9GMV6"/>